<feature type="compositionally biased region" description="Low complexity" evidence="1">
    <location>
        <begin position="151"/>
        <end position="184"/>
    </location>
</feature>
<evidence type="ECO:0000313" key="3">
    <source>
        <dbReference type="Proteomes" id="UP001591681"/>
    </source>
</evidence>
<gene>
    <name evidence="2" type="ORF">ACEWY4_001093</name>
</gene>
<organism evidence="2 3">
    <name type="scientific">Coilia grayii</name>
    <name type="common">Gray's grenadier anchovy</name>
    <dbReference type="NCBI Taxonomy" id="363190"/>
    <lineage>
        <taxon>Eukaryota</taxon>
        <taxon>Metazoa</taxon>
        <taxon>Chordata</taxon>
        <taxon>Craniata</taxon>
        <taxon>Vertebrata</taxon>
        <taxon>Euteleostomi</taxon>
        <taxon>Actinopterygii</taxon>
        <taxon>Neopterygii</taxon>
        <taxon>Teleostei</taxon>
        <taxon>Clupei</taxon>
        <taxon>Clupeiformes</taxon>
        <taxon>Clupeoidei</taxon>
        <taxon>Engraulidae</taxon>
        <taxon>Coilinae</taxon>
        <taxon>Coilia</taxon>
    </lineage>
</organism>
<feature type="compositionally biased region" description="Low complexity" evidence="1">
    <location>
        <begin position="54"/>
        <end position="65"/>
    </location>
</feature>
<feature type="region of interest" description="Disordered" evidence="1">
    <location>
        <begin position="151"/>
        <end position="364"/>
    </location>
</feature>
<name>A0ABD1KYK6_9TELE</name>
<feature type="compositionally biased region" description="Acidic residues" evidence="1">
    <location>
        <begin position="110"/>
        <end position="121"/>
    </location>
</feature>
<evidence type="ECO:0008006" key="4">
    <source>
        <dbReference type="Google" id="ProtNLM"/>
    </source>
</evidence>
<protein>
    <recommendedName>
        <fullName evidence="4">Ladinin-1</fullName>
    </recommendedName>
</protein>
<keyword evidence="3" id="KW-1185">Reference proteome</keyword>
<feature type="region of interest" description="Disordered" evidence="1">
    <location>
        <begin position="376"/>
        <end position="396"/>
    </location>
</feature>
<comment type="caution">
    <text evidence="2">The sequence shown here is derived from an EMBL/GenBank/DDBJ whole genome shotgun (WGS) entry which is preliminary data.</text>
</comment>
<dbReference type="Proteomes" id="UP001591681">
    <property type="component" value="Unassembled WGS sequence"/>
</dbReference>
<feature type="compositionally biased region" description="Basic and acidic residues" evidence="1">
    <location>
        <begin position="436"/>
        <end position="445"/>
    </location>
</feature>
<feature type="compositionally biased region" description="Polar residues" evidence="1">
    <location>
        <begin position="320"/>
        <end position="340"/>
    </location>
</feature>
<feature type="compositionally biased region" description="Basic and acidic residues" evidence="1">
    <location>
        <begin position="86"/>
        <end position="109"/>
    </location>
</feature>
<feature type="compositionally biased region" description="Polar residues" evidence="1">
    <location>
        <begin position="347"/>
        <end position="357"/>
    </location>
</feature>
<sequence length="455" mass="50495">MSVSRKNWAALSSLARQWTMEDEEELEREQRRKTRDPSISADPDDDEGLGGEKSQGSRSASSGRQDSPEQGGDDDGAMQLQMDFVEMLRSRDEKRRARHVETLRRQKQEEEGEGDGGEDAAGEFQPRVELLGDVELEEAFLNPIRNLLARAGATSPSSPSSSASPTGLASPTSSSHSRTHSNNSVVEVQSENGNAGSTQSSQQRAAKKFVSSVSISFDKGPMSPPPQRVVSPLSPKSPLQRPFSPTFGSPHSPTQNGGAENGSPSNFEPAERPAFIRQSSRTTSFRMLKKKEEQSMPLQRSASVRVTSKIEANKGDQDEQQQSPFKRNSKQRISARSIQETMDRLNQAAQKQTNKSPYQPERALFLNDEVLRKKSLFEKEHPSGEKESGISRQEFRNFSSGIADRINRWVQKQSKPSTSSPSTDFRTVDFLSKKILFEHGKDERPMSPTPQSKTN</sequence>
<evidence type="ECO:0000256" key="1">
    <source>
        <dbReference type="SAM" id="MobiDB-lite"/>
    </source>
</evidence>
<proteinExistence type="predicted"/>
<dbReference type="PANTHER" id="PTHR12392">
    <property type="entry name" value="LADININ 1"/>
    <property type="match status" value="1"/>
</dbReference>
<feature type="compositionally biased region" description="Polar residues" evidence="1">
    <location>
        <begin position="296"/>
        <end position="306"/>
    </location>
</feature>
<accession>A0ABD1KYK6</accession>
<feature type="compositionally biased region" description="Polar residues" evidence="1">
    <location>
        <begin position="246"/>
        <end position="266"/>
    </location>
</feature>
<evidence type="ECO:0000313" key="2">
    <source>
        <dbReference type="EMBL" id="KAL2104225.1"/>
    </source>
</evidence>
<reference evidence="2 3" key="1">
    <citation type="submission" date="2024-09" db="EMBL/GenBank/DDBJ databases">
        <title>A chromosome-level genome assembly of Gray's grenadier anchovy, Coilia grayii.</title>
        <authorList>
            <person name="Fu Z."/>
        </authorList>
    </citation>
    <scope>NUCLEOTIDE SEQUENCE [LARGE SCALE GENOMIC DNA]</scope>
    <source>
        <strain evidence="2">G4</strain>
        <tissue evidence="2">Muscle</tissue>
    </source>
</reference>
<dbReference type="PANTHER" id="PTHR12392:SF0">
    <property type="entry name" value="LADININ-1"/>
    <property type="match status" value="1"/>
</dbReference>
<feature type="compositionally biased region" description="Polar residues" evidence="1">
    <location>
        <begin position="185"/>
        <end position="204"/>
    </location>
</feature>
<dbReference type="AlphaFoldDB" id="A0ABD1KYK6"/>
<feature type="region of interest" description="Disordered" evidence="1">
    <location>
        <begin position="1"/>
        <end position="129"/>
    </location>
</feature>
<feature type="compositionally biased region" description="Basic and acidic residues" evidence="1">
    <location>
        <begin position="376"/>
        <end position="395"/>
    </location>
</feature>
<feature type="region of interest" description="Disordered" evidence="1">
    <location>
        <begin position="436"/>
        <end position="455"/>
    </location>
</feature>
<dbReference type="EMBL" id="JBHFQA010000001">
    <property type="protein sequence ID" value="KAL2104225.1"/>
    <property type="molecule type" value="Genomic_DNA"/>
</dbReference>
<dbReference type="InterPro" id="IPR017404">
    <property type="entry name" value="Ladinin_1"/>
</dbReference>